<keyword evidence="7" id="KW-1185">Reference proteome</keyword>
<dbReference type="PANTHER" id="PTHR43391:SF14">
    <property type="entry name" value="DEHYDROGENASE_REDUCTASE SDR FAMILY PROTEIN 7-LIKE"/>
    <property type="match status" value="1"/>
</dbReference>
<feature type="region of interest" description="Disordered" evidence="5">
    <location>
        <begin position="260"/>
        <end position="281"/>
    </location>
</feature>
<dbReference type="GO" id="GO:0016491">
    <property type="term" value="F:oxidoreductase activity"/>
    <property type="evidence" value="ECO:0007669"/>
    <property type="project" value="UniProtKB-KW"/>
</dbReference>
<dbReference type="AlphaFoldDB" id="A0A285VD22"/>
<evidence type="ECO:0000256" key="5">
    <source>
        <dbReference type="SAM" id="MobiDB-lite"/>
    </source>
</evidence>
<dbReference type="SUPFAM" id="SSF51735">
    <property type="entry name" value="NAD(P)-binding Rossmann-fold domains"/>
    <property type="match status" value="1"/>
</dbReference>
<dbReference type="PRINTS" id="PR00081">
    <property type="entry name" value="GDHRDH"/>
</dbReference>
<dbReference type="PRINTS" id="PR00080">
    <property type="entry name" value="SDRFAMILY"/>
</dbReference>
<evidence type="ECO:0000313" key="7">
    <source>
        <dbReference type="Proteomes" id="UP000219688"/>
    </source>
</evidence>
<keyword evidence="3" id="KW-0560">Oxidoreductase</keyword>
<dbReference type="STRING" id="1122622.GCA_000421185_02518"/>
<reference evidence="7" key="1">
    <citation type="submission" date="2017-08" db="EMBL/GenBank/DDBJ databases">
        <authorList>
            <person name="Varghese N."/>
            <person name="Submissions S."/>
        </authorList>
    </citation>
    <scope>NUCLEOTIDE SEQUENCE [LARGE SCALE GENOMIC DNA]</scope>
    <source>
        <strain evidence="7">USBA17B2</strain>
    </source>
</reference>
<name>A0A285VD22_9MICO</name>
<comment type="similarity">
    <text evidence="1 4">Belongs to the short-chain dehydrogenases/reductases (SDR) family.</text>
</comment>
<evidence type="ECO:0000256" key="2">
    <source>
        <dbReference type="ARBA" id="ARBA00022857"/>
    </source>
</evidence>
<dbReference type="Pfam" id="PF00106">
    <property type="entry name" value="adh_short"/>
    <property type="match status" value="1"/>
</dbReference>
<organism evidence="6 7">
    <name type="scientific">Ornithinimicrobium cerasi</name>
    <dbReference type="NCBI Taxonomy" id="2248773"/>
    <lineage>
        <taxon>Bacteria</taxon>
        <taxon>Bacillati</taxon>
        <taxon>Actinomycetota</taxon>
        <taxon>Actinomycetes</taxon>
        <taxon>Micrococcales</taxon>
        <taxon>Ornithinimicrobiaceae</taxon>
        <taxon>Ornithinimicrobium</taxon>
    </lineage>
</organism>
<sequence length="281" mass="30200">MDRVVLVSGGARGIGAALARAHRARGDLVVVADLHPTGPDQVRLDVRDREDFARVADEVVARHGRIDVFHANAGIAVAGAMTEMTPQHWDDLIDVDLRGVVHGVEAVYPHLRRQGEGHIVVMGSLAGVLPVPAMVPYSAVKAAVVTMARALRVEARRYGVRVTVVCPAFVETPLLDHINPGLRPTHANRVGLRLVRKVQGPPMDPDRLAERVVRTLHRNPETILAPRPLAHLAVLGERLAPALTRRVSGVVLGRYLTMSPTEEEQSEVGRGSALRGGGAGP</sequence>
<evidence type="ECO:0000256" key="4">
    <source>
        <dbReference type="RuleBase" id="RU000363"/>
    </source>
</evidence>
<dbReference type="Gene3D" id="3.40.50.720">
    <property type="entry name" value="NAD(P)-binding Rossmann-like Domain"/>
    <property type="match status" value="1"/>
</dbReference>
<protein>
    <submittedName>
        <fullName evidence="6">Short-chain dehydrogenase</fullName>
    </submittedName>
</protein>
<dbReference type="InterPro" id="IPR036291">
    <property type="entry name" value="NAD(P)-bd_dom_sf"/>
</dbReference>
<dbReference type="PANTHER" id="PTHR43391">
    <property type="entry name" value="RETINOL DEHYDROGENASE-RELATED"/>
    <property type="match status" value="1"/>
</dbReference>
<accession>A0A285VD22</accession>
<evidence type="ECO:0000256" key="1">
    <source>
        <dbReference type="ARBA" id="ARBA00006484"/>
    </source>
</evidence>
<evidence type="ECO:0000313" key="6">
    <source>
        <dbReference type="EMBL" id="SOC51468.1"/>
    </source>
</evidence>
<proteinExistence type="inferred from homology"/>
<dbReference type="Proteomes" id="UP000219688">
    <property type="component" value="Unassembled WGS sequence"/>
</dbReference>
<evidence type="ECO:0000256" key="3">
    <source>
        <dbReference type="ARBA" id="ARBA00023002"/>
    </source>
</evidence>
<keyword evidence="2" id="KW-0521">NADP</keyword>
<dbReference type="InterPro" id="IPR002347">
    <property type="entry name" value="SDR_fam"/>
</dbReference>
<dbReference type="CDD" id="cd05233">
    <property type="entry name" value="SDR_c"/>
    <property type="match status" value="1"/>
</dbReference>
<dbReference type="EMBL" id="OBQK01000001">
    <property type="protein sequence ID" value="SOC51468.1"/>
    <property type="molecule type" value="Genomic_DNA"/>
</dbReference>
<dbReference type="RefSeq" id="WP_097186428.1">
    <property type="nucleotide sequence ID" value="NZ_OBQK01000001.1"/>
</dbReference>
<gene>
    <name evidence="6" type="ORF">SAMN05421879_101204</name>
</gene>